<dbReference type="Proteomes" id="UP000004995">
    <property type="component" value="Unassembled WGS sequence"/>
</dbReference>
<dbReference type="EMBL" id="AGNK02001383">
    <property type="status" value="NOT_ANNOTATED_CDS"/>
    <property type="molecule type" value="Genomic_DNA"/>
</dbReference>
<dbReference type="PANTHER" id="PTHR34710:SF15">
    <property type="entry name" value="OS03G0834100 PROTEIN"/>
    <property type="match status" value="1"/>
</dbReference>
<name>K4A1J1_SETIT</name>
<evidence type="ECO:0000259" key="1">
    <source>
        <dbReference type="Pfam" id="PF12274"/>
    </source>
</evidence>
<dbReference type="EnsemblPlants" id="KQL27279">
    <property type="protein sequence ID" value="KQL27279"/>
    <property type="gene ID" value="SETIT_032734mg"/>
</dbReference>
<keyword evidence="3" id="KW-1185">Reference proteome</keyword>
<proteinExistence type="predicted"/>
<dbReference type="AlphaFoldDB" id="K4A1J1"/>
<evidence type="ECO:0000313" key="3">
    <source>
        <dbReference type="Proteomes" id="UP000004995"/>
    </source>
</evidence>
<dbReference type="InterPro" id="IPR022059">
    <property type="entry name" value="DUF3615"/>
</dbReference>
<dbReference type="HOGENOM" id="CLU_159066_0_0_1"/>
<sequence>KEPEYAPSRQTPTCAQLGLEHYNSINQGDEHELVKAVESNAFIFNGVWIHANFLAKPIGATSFDDLAPNYFFSELKSDYEGFSCISCVKMDPGVPKKLGGCGVCPRQIIHPADGGYRNAQPFKAIRTADRQ</sequence>
<dbReference type="OMA" id="ESNAFIF"/>
<feature type="domain" description="DUF3615" evidence="1">
    <location>
        <begin position="16"/>
        <end position="111"/>
    </location>
</feature>
<accession>K4A1J1</accession>
<dbReference type="Gramene" id="KQL27279">
    <property type="protein sequence ID" value="KQL27279"/>
    <property type="gene ID" value="SETIT_032734mg"/>
</dbReference>
<organism evidence="2 3">
    <name type="scientific">Setaria italica</name>
    <name type="common">Foxtail millet</name>
    <name type="synonym">Panicum italicum</name>
    <dbReference type="NCBI Taxonomy" id="4555"/>
    <lineage>
        <taxon>Eukaryota</taxon>
        <taxon>Viridiplantae</taxon>
        <taxon>Streptophyta</taxon>
        <taxon>Embryophyta</taxon>
        <taxon>Tracheophyta</taxon>
        <taxon>Spermatophyta</taxon>
        <taxon>Magnoliopsida</taxon>
        <taxon>Liliopsida</taxon>
        <taxon>Poales</taxon>
        <taxon>Poaceae</taxon>
        <taxon>PACMAD clade</taxon>
        <taxon>Panicoideae</taxon>
        <taxon>Panicodae</taxon>
        <taxon>Paniceae</taxon>
        <taxon>Cenchrinae</taxon>
        <taxon>Setaria</taxon>
    </lineage>
</organism>
<dbReference type="PANTHER" id="PTHR34710">
    <property type="entry name" value="OS03G0834100 PROTEIN"/>
    <property type="match status" value="1"/>
</dbReference>
<dbReference type="FunCoup" id="K4A1J1">
    <property type="interactions" value="177"/>
</dbReference>
<evidence type="ECO:0000313" key="2">
    <source>
        <dbReference type="EnsemblPlants" id="KQL27279"/>
    </source>
</evidence>
<dbReference type="InParanoid" id="K4A1J1"/>
<dbReference type="eggNOG" id="ENOG502R3HV">
    <property type="taxonomic scope" value="Eukaryota"/>
</dbReference>
<reference evidence="2" key="2">
    <citation type="submission" date="2018-08" db="UniProtKB">
        <authorList>
            <consortium name="EnsemblPlants"/>
        </authorList>
    </citation>
    <scope>IDENTIFICATION</scope>
    <source>
        <strain evidence="2">Yugu1</strain>
    </source>
</reference>
<protein>
    <recommendedName>
        <fullName evidence="1">DUF3615 domain-containing protein</fullName>
    </recommendedName>
</protein>
<reference evidence="3" key="1">
    <citation type="journal article" date="2012" name="Nat. Biotechnol.">
        <title>Reference genome sequence of the model plant Setaria.</title>
        <authorList>
            <person name="Bennetzen J.L."/>
            <person name="Schmutz J."/>
            <person name="Wang H."/>
            <person name="Percifield R."/>
            <person name="Hawkins J."/>
            <person name="Pontaroli A.C."/>
            <person name="Estep M."/>
            <person name="Feng L."/>
            <person name="Vaughn J.N."/>
            <person name="Grimwood J."/>
            <person name="Jenkins J."/>
            <person name="Barry K."/>
            <person name="Lindquist E."/>
            <person name="Hellsten U."/>
            <person name="Deshpande S."/>
            <person name="Wang X."/>
            <person name="Wu X."/>
            <person name="Mitros T."/>
            <person name="Triplett J."/>
            <person name="Yang X."/>
            <person name="Ye C.Y."/>
            <person name="Mauro-Herrera M."/>
            <person name="Wang L."/>
            <person name="Li P."/>
            <person name="Sharma M."/>
            <person name="Sharma R."/>
            <person name="Ronald P.C."/>
            <person name="Panaud O."/>
            <person name="Kellogg E.A."/>
            <person name="Brutnell T.P."/>
            <person name="Doust A.N."/>
            <person name="Tuskan G.A."/>
            <person name="Rokhsar D."/>
            <person name="Devos K.M."/>
        </authorList>
    </citation>
    <scope>NUCLEOTIDE SEQUENCE [LARGE SCALE GENOMIC DNA]</scope>
    <source>
        <strain evidence="3">cv. Yugu1</strain>
    </source>
</reference>
<dbReference type="Pfam" id="PF12274">
    <property type="entry name" value="DUF3615"/>
    <property type="match status" value="1"/>
</dbReference>